<evidence type="ECO:0000256" key="1">
    <source>
        <dbReference type="SAM" id="MobiDB-lite"/>
    </source>
</evidence>
<sequence length="72" mass="8027">MARLGYRKKILHSGKTFKKFDMVCDGNACPCISATRYFSINEKTIPCSSPSSKEPANTPGHPDVIKTTYMQK</sequence>
<dbReference type="AlphaFoldDB" id="A0A2P2J2X5"/>
<dbReference type="EMBL" id="GGEC01007351">
    <property type="protein sequence ID" value="MBW87834.1"/>
    <property type="molecule type" value="Transcribed_RNA"/>
</dbReference>
<name>A0A2P2J2X5_RHIMU</name>
<reference evidence="2" key="1">
    <citation type="submission" date="2018-02" db="EMBL/GenBank/DDBJ databases">
        <title>Rhizophora mucronata_Transcriptome.</title>
        <authorList>
            <person name="Meera S.P."/>
            <person name="Sreeshan A."/>
            <person name="Augustine A."/>
        </authorList>
    </citation>
    <scope>NUCLEOTIDE SEQUENCE</scope>
    <source>
        <tissue evidence="2">Leaf</tissue>
    </source>
</reference>
<feature type="region of interest" description="Disordered" evidence="1">
    <location>
        <begin position="48"/>
        <end position="72"/>
    </location>
</feature>
<protein>
    <submittedName>
        <fullName evidence="2">Uncharacterized protein MANES_15G003700</fullName>
    </submittedName>
</protein>
<proteinExistence type="predicted"/>
<organism evidence="2">
    <name type="scientific">Rhizophora mucronata</name>
    <name type="common">Asiatic mangrove</name>
    <dbReference type="NCBI Taxonomy" id="61149"/>
    <lineage>
        <taxon>Eukaryota</taxon>
        <taxon>Viridiplantae</taxon>
        <taxon>Streptophyta</taxon>
        <taxon>Embryophyta</taxon>
        <taxon>Tracheophyta</taxon>
        <taxon>Spermatophyta</taxon>
        <taxon>Magnoliopsida</taxon>
        <taxon>eudicotyledons</taxon>
        <taxon>Gunneridae</taxon>
        <taxon>Pentapetalae</taxon>
        <taxon>rosids</taxon>
        <taxon>fabids</taxon>
        <taxon>Malpighiales</taxon>
        <taxon>Rhizophoraceae</taxon>
        <taxon>Rhizophora</taxon>
    </lineage>
</organism>
<evidence type="ECO:0000313" key="2">
    <source>
        <dbReference type="EMBL" id="MBW87834.1"/>
    </source>
</evidence>
<accession>A0A2P2J2X5</accession>